<feature type="domain" description="C2H2-type" evidence="14">
    <location>
        <begin position="493"/>
        <end position="520"/>
    </location>
</feature>
<reference evidence="18" key="1">
    <citation type="submission" date="2025-08" db="UniProtKB">
        <authorList>
            <consortium name="RefSeq"/>
        </authorList>
    </citation>
    <scope>IDENTIFICATION</scope>
    <source>
        <tissue evidence="18">Skeletal muscle</tissue>
    </source>
</reference>
<feature type="compositionally biased region" description="Basic and acidic residues" evidence="13">
    <location>
        <begin position="419"/>
        <end position="437"/>
    </location>
</feature>
<keyword evidence="6 12" id="KW-0863">Zinc-finger</keyword>
<dbReference type="FunFam" id="1.10.4020.10:FF:000005">
    <property type="entry name" value="Uncharacterized protein"/>
    <property type="match status" value="1"/>
</dbReference>
<feature type="domain" description="C2H2-type" evidence="14">
    <location>
        <begin position="465"/>
        <end position="492"/>
    </location>
</feature>
<evidence type="ECO:0000256" key="9">
    <source>
        <dbReference type="ARBA" id="ARBA00023125"/>
    </source>
</evidence>
<dbReference type="SMART" id="SM00355">
    <property type="entry name" value="ZnF_C2H2"/>
    <property type="match status" value="15"/>
</dbReference>
<dbReference type="FunFam" id="3.30.160.60:FF:000040">
    <property type="entry name" value="RB associated KRAB zinc finger"/>
    <property type="match status" value="1"/>
</dbReference>
<dbReference type="FunFam" id="3.30.160.60:FF:000478">
    <property type="entry name" value="Zinc finger protein 133"/>
    <property type="match status" value="3"/>
</dbReference>
<dbReference type="Proteomes" id="UP000504617">
    <property type="component" value="Unplaced"/>
</dbReference>
<dbReference type="FunFam" id="3.30.160.60:FF:000514">
    <property type="entry name" value="Uncharacterized protein"/>
    <property type="match status" value="1"/>
</dbReference>
<dbReference type="PROSITE" id="PS00028">
    <property type="entry name" value="ZINC_FINGER_C2H2_1"/>
    <property type="match status" value="15"/>
</dbReference>
<dbReference type="InterPro" id="IPR003309">
    <property type="entry name" value="SCAN_dom"/>
</dbReference>
<evidence type="ECO:0000256" key="2">
    <source>
        <dbReference type="ARBA" id="ARBA00004123"/>
    </source>
</evidence>
<evidence type="ECO:0000256" key="10">
    <source>
        <dbReference type="ARBA" id="ARBA00023163"/>
    </source>
</evidence>
<evidence type="ECO:0000313" key="17">
    <source>
        <dbReference type="Proteomes" id="UP000504617"/>
    </source>
</evidence>
<feature type="domain" description="C2H2-type" evidence="14">
    <location>
        <begin position="829"/>
        <end position="856"/>
    </location>
</feature>
<feature type="region of interest" description="Disordered" evidence="13">
    <location>
        <begin position="150"/>
        <end position="172"/>
    </location>
</feature>
<dbReference type="FunFam" id="3.30.160.60:FF:000016">
    <property type="entry name" value="zinc finger protein 37 homolog"/>
    <property type="match status" value="1"/>
</dbReference>
<dbReference type="PANTHER" id="PTHR14196">
    <property type="entry name" value="ODD-SKIPPED - RELATED"/>
    <property type="match status" value="1"/>
</dbReference>
<dbReference type="InterPro" id="IPR001909">
    <property type="entry name" value="KRAB"/>
</dbReference>
<name>A0A6I9Z1N2_9SAUR</name>
<feature type="domain" description="C2H2-type" evidence="14">
    <location>
        <begin position="773"/>
        <end position="800"/>
    </location>
</feature>
<accession>A0A6I9Z1N2</accession>
<dbReference type="SMART" id="SM00349">
    <property type="entry name" value="KRAB"/>
    <property type="match status" value="2"/>
</dbReference>
<evidence type="ECO:0000259" key="16">
    <source>
        <dbReference type="PROSITE" id="PS50805"/>
    </source>
</evidence>
<dbReference type="InterPro" id="IPR038269">
    <property type="entry name" value="SCAN_sf"/>
</dbReference>
<dbReference type="FunFam" id="3.30.160.60:FF:002063">
    <property type="entry name" value="RB associated KRAB zinc finger"/>
    <property type="match status" value="1"/>
</dbReference>
<dbReference type="Gene3D" id="1.10.4020.10">
    <property type="entry name" value="DNA breaking-rejoining enzymes"/>
    <property type="match status" value="1"/>
</dbReference>
<feature type="region of interest" description="Disordered" evidence="13">
    <location>
        <begin position="95"/>
        <end position="138"/>
    </location>
</feature>
<comment type="similarity">
    <text evidence="3">Belongs to the krueppel C2H2-type zinc-finger protein family.</text>
</comment>
<feature type="domain" description="C2H2-type" evidence="14">
    <location>
        <begin position="857"/>
        <end position="884"/>
    </location>
</feature>
<keyword evidence="7" id="KW-0862">Zinc</keyword>
<feature type="domain" description="KRAB" evidence="16">
    <location>
        <begin position="359"/>
        <end position="438"/>
    </location>
</feature>
<evidence type="ECO:0000256" key="7">
    <source>
        <dbReference type="ARBA" id="ARBA00022833"/>
    </source>
</evidence>
<dbReference type="InterPro" id="IPR036051">
    <property type="entry name" value="KRAB_dom_sf"/>
</dbReference>
<proteinExistence type="inferred from homology"/>
<dbReference type="PROSITE" id="PS50157">
    <property type="entry name" value="ZINC_FINGER_C2H2_2"/>
    <property type="match status" value="15"/>
</dbReference>
<comment type="subcellular location">
    <subcellularLocation>
        <location evidence="2">Nucleus</location>
    </subcellularLocation>
</comment>
<keyword evidence="10" id="KW-0804">Transcription</keyword>
<feature type="domain" description="C2H2-type" evidence="14">
    <location>
        <begin position="577"/>
        <end position="604"/>
    </location>
</feature>
<evidence type="ECO:0000256" key="11">
    <source>
        <dbReference type="ARBA" id="ARBA00023242"/>
    </source>
</evidence>
<evidence type="ECO:0000259" key="14">
    <source>
        <dbReference type="PROSITE" id="PS50157"/>
    </source>
</evidence>
<dbReference type="Gene3D" id="3.30.160.60">
    <property type="entry name" value="Classic Zinc Finger"/>
    <property type="match status" value="16"/>
</dbReference>
<feature type="region of interest" description="Disordered" evidence="13">
    <location>
        <begin position="419"/>
        <end position="440"/>
    </location>
</feature>
<feature type="domain" description="C2H2-type" evidence="14">
    <location>
        <begin position="605"/>
        <end position="632"/>
    </location>
</feature>
<feature type="domain" description="SCAN box" evidence="15">
    <location>
        <begin position="200"/>
        <end position="276"/>
    </location>
</feature>
<keyword evidence="9" id="KW-0238">DNA-binding</keyword>
<dbReference type="FunFam" id="3.30.160.60:FF:000367">
    <property type="entry name" value="Zinc finger protein 572"/>
    <property type="match status" value="1"/>
</dbReference>
<dbReference type="GO" id="GO:0000981">
    <property type="term" value="F:DNA-binding transcription factor activity, RNA polymerase II-specific"/>
    <property type="evidence" value="ECO:0007669"/>
    <property type="project" value="TreeGrafter"/>
</dbReference>
<dbReference type="KEGG" id="tsr:106555606"/>
<dbReference type="InterPro" id="IPR050717">
    <property type="entry name" value="C2H2-ZF_Transcription_Reg"/>
</dbReference>
<dbReference type="CDD" id="cd07765">
    <property type="entry name" value="KRAB_A-box"/>
    <property type="match status" value="2"/>
</dbReference>
<dbReference type="PANTHER" id="PTHR14196:SF12">
    <property type="entry name" value="ZINC FINGER PROTEIN 208-LIKE"/>
    <property type="match status" value="1"/>
</dbReference>
<dbReference type="OrthoDB" id="9451254at2759"/>
<evidence type="ECO:0000256" key="5">
    <source>
        <dbReference type="ARBA" id="ARBA00022737"/>
    </source>
</evidence>
<dbReference type="FunFam" id="3.30.160.60:FF:000017">
    <property type="entry name" value="zinc finger protein 62 homolog"/>
    <property type="match status" value="1"/>
</dbReference>
<dbReference type="GeneID" id="106555606"/>
<dbReference type="InterPro" id="IPR013087">
    <property type="entry name" value="Znf_C2H2_type"/>
</dbReference>
<evidence type="ECO:0000256" key="12">
    <source>
        <dbReference type="PROSITE-ProRule" id="PRU00042"/>
    </source>
</evidence>
<comment type="function">
    <text evidence="1">May be involved in transcriptional regulation.</text>
</comment>
<dbReference type="Pfam" id="PF01352">
    <property type="entry name" value="KRAB"/>
    <property type="match status" value="2"/>
</dbReference>
<feature type="non-terminal residue" evidence="18">
    <location>
        <position position="1"/>
    </location>
</feature>
<dbReference type="FunFam" id="3.30.160.60:FF:002090">
    <property type="entry name" value="Zinc finger protein 473"/>
    <property type="match status" value="1"/>
</dbReference>
<dbReference type="GO" id="GO:0008270">
    <property type="term" value="F:zinc ion binding"/>
    <property type="evidence" value="ECO:0007669"/>
    <property type="project" value="UniProtKB-KW"/>
</dbReference>
<feature type="domain" description="C2H2-type" evidence="14">
    <location>
        <begin position="549"/>
        <end position="576"/>
    </location>
</feature>
<dbReference type="SUPFAM" id="SSF109640">
    <property type="entry name" value="KRAB domain (Kruppel-associated box)"/>
    <property type="match status" value="2"/>
</dbReference>
<keyword evidence="11" id="KW-0539">Nucleus</keyword>
<keyword evidence="5" id="KW-0677">Repeat</keyword>
<dbReference type="SUPFAM" id="SSF57667">
    <property type="entry name" value="beta-beta-alpha zinc fingers"/>
    <property type="match status" value="8"/>
</dbReference>
<evidence type="ECO:0000256" key="1">
    <source>
        <dbReference type="ARBA" id="ARBA00003767"/>
    </source>
</evidence>
<dbReference type="PROSITE" id="PS50804">
    <property type="entry name" value="SCAN_BOX"/>
    <property type="match status" value="1"/>
</dbReference>
<keyword evidence="8" id="KW-0805">Transcription regulation</keyword>
<dbReference type="SUPFAM" id="SSF47353">
    <property type="entry name" value="Retrovirus capsid dimerization domain-like"/>
    <property type="match status" value="1"/>
</dbReference>
<evidence type="ECO:0000256" key="13">
    <source>
        <dbReference type="SAM" id="MobiDB-lite"/>
    </source>
</evidence>
<keyword evidence="17" id="KW-1185">Reference proteome</keyword>
<dbReference type="GO" id="GO:0000977">
    <property type="term" value="F:RNA polymerase II transcription regulatory region sequence-specific DNA binding"/>
    <property type="evidence" value="ECO:0007669"/>
    <property type="project" value="TreeGrafter"/>
</dbReference>
<feature type="compositionally biased region" description="Polar residues" evidence="13">
    <location>
        <begin position="113"/>
        <end position="138"/>
    </location>
</feature>
<dbReference type="FunFam" id="3.30.160.60:FF:002004">
    <property type="entry name" value="Zinc finger protein 473"/>
    <property type="match status" value="1"/>
</dbReference>
<dbReference type="FunFam" id="3.30.160.60:FF:000023">
    <property type="entry name" value="zinc finger protein 37 homolog"/>
    <property type="match status" value="1"/>
</dbReference>
<feature type="domain" description="KRAB" evidence="16">
    <location>
        <begin position="42"/>
        <end position="112"/>
    </location>
</feature>
<feature type="domain" description="C2H2-type" evidence="14">
    <location>
        <begin position="633"/>
        <end position="660"/>
    </location>
</feature>
<organism evidence="17 18">
    <name type="scientific">Thamnophis sirtalis</name>
    <dbReference type="NCBI Taxonomy" id="35019"/>
    <lineage>
        <taxon>Eukaryota</taxon>
        <taxon>Metazoa</taxon>
        <taxon>Chordata</taxon>
        <taxon>Craniata</taxon>
        <taxon>Vertebrata</taxon>
        <taxon>Euteleostomi</taxon>
        <taxon>Lepidosauria</taxon>
        <taxon>Squamata</taxon>
        <taxon>Bifurcata</taxon>
        <taxon>Unidentata</taxon>
        <taxon>Episquamata</taxon>
        <taxon>Toxicofera</taxon>
        <taxon>Serpentes</taxon>
        <taxon>Colubroidea</taxon>
        <taxon>Colubridae</taxon>
        <taxon>Natricinae</taxon>
        <taxon>Thamnophis</taxon>
    </lineage>
</organism>
<feature type="domain" description="C2H2-type" evidence="14">
    <location>
        <begin position="521"/>
        <end position="548"/>
    </location>
</feature>
<feature type="domain" description="C2H2-type" evidence="14">
    <location>
        <begin position="689"/>
        <end position="716"/>
    </location>
</feature>
<evidence type="ECO:0000313" key="18">
    <source>
        <dbReference type="RefSeq" id="XP_013929961.1"/>
    </source>
</evidence>
<dbReference type="Gene3D" id="6.10.140.140">
    <property type="match status" value="2"/>
</dbReference>
<dbReference type="RefSeq" id="XP_013929961.1">
    <property type="nucleotide sequence ID" value="XM_014074486.1"/>
</dbReference>
<dbReference type="GO" id="GO:0005634">
    <property type="term" value="C:nucleus"/>
    <property type="evidence" value="ECO:0007669"/>
    <property type="project" value="UniProtKB-SubCell"/>
</dbReference>
<evidence type="ECO:0000256" key="8">
    <source>
        <dbReference type="ARBA" id="ARBA00023015"/>
    </source>
</evidence>
<evidence type="ECO:0000256" key="3">
    <source>
        <dbReference type="ARBA" id="ARBA00006991"/>
    </source>
</evidence>
<dbReference type="FunFam" id="3.30.160.60:FF:000706">
    <property type="entry name" value="Zinc finger protein"/>
    <property type="match status" value="1"/>
</dbReference>
<evidence type="ECO:0000256" key="4">
    <source>
        <dbReference type="ARBA" id="ARBA00022723"/>
    </source>
</evidence>
<feature type="domain" description="C2H2-type" evidence="14">
    <location>
        <begin position="745"/>
        <end position="772"/>
    </location>
</feature>
<dbReference type="FunFam" id="3.30.160.60:FF:002343">
    <property type="entry name" value="Zinc finger protein 33A"/>
    <property type="match status" value="1"/>
</dbReference>
<dbReference type="CDD" id="cd07936">
    <property type="entry name" value="SCAN"/>
    <property type="match status" value="1"/>
</dbReference>
<dbReference type="AlphaFoldDB" id="A0A6I9Z1N2"/>
<feature type="domain" description="C2H2-type" evidence="14">
    <location>
        <begin position="661"/>
        <end position="688"/>
    </location>
</feature>
<sequence>KSAFTLFLPFTENQKQSLIFFKSPLLCDVAERTTERLPQDLVSFEEVAVYFSEEEWSQLDPDQKALHGEVMLENSRNLASLGKHLTRPVVSCQFSGSGAHAHKRPGGWAEPSAATTTGSPDPGQTGNNPPVNSPQNKSYTNIKEMVEGKKEKMEGQHLADAGTGKSPLAPQPWSYGKNWSSLRQKMQEVGTNTLEIQCCHFRKVQFQKVTGPRDVCSHLHRLCLQWLQPERHTKAQMLDLVLLEQFLAVLPPEMEKWVRECGVETSSQAVALAEGFLLSQEEEKMQEEFQITLEAVTEYATGWKESSKLSEEVLKEIFQKNENQDTMSENQNQSLVFLESTPLHDVAARATEPLSQDLVSFEEVAVYFSEEEWSQLDHDQKALHGEVMLENSRNLASLENNVQEDKNYKEQCQTIQPKEEKGKFADQLKPKSDERNRSQNGIKKSFSWISRLTYHRKIHTEERPYKCLECGKNFSKSSHLISHKMTHSKEKPYTCIECGKAFRDNCSLRSHQRNHNGERPYKCMECGKTFTQSGNLTSHKFIHTGEKPYKCTECGKTFTQSSNLTSHKRIHKDGKTYKCRECGMGFCENTSLMEHERIHIVEKPYKCMDCGKGFSLSDHLISHEMTHSEEKPHTCLECGKIFPDNYSLRGHQSNHRGERPYKCMECGKTFAWSSHLSSHKRIHTGEKPYKCMECGKNFSTNSYLTAHKRIHTGEKPYLCVECGKSFRRSSLLTYHKKIHTGEKPYQCKECGKSFNRNSNLKCHERVHLKEKSYNCVECGKSFRNSSQLTSHKRIHPEEKPYKCRECGKRFRNRSQLTSHKRIHPEEKPYKCRECGKRFRNRSQLTSHKRIHPEEKPYKCRECGKRFRNRSQLTSHKRIHPEENY</sequence>
<feature type="domain" description="C2H2-type" evidence="14">
    <location>
        <begin position="801"/>
        <end position="828"/>
    </location>
</feature>
<evidence type="ECO:0000259" key="15">
    <source>
        <dbReference type="PROSITE" id="PS50804"/>
    </source>
</evidence>
<evidence type="ECO:0000256" key="6">
    <source>
        <dbReference type="ARBA" id="ARBA00022771"/>
    </source>
</evidence>
<protein>
    <submittedName>
        <fullName evidence="18">Zinc finger protein 678-like</fullName>
    </submittedName>
</protein>
<dbReference type="SMART" id="SM00431">
    <property type="entry name" value="SCAN"/>
    <property type="match status" value="1"/>
</dbReference>
<dbReference type="Pfam" id="PF00096">
    <property type="entry name" value="zf-C2H2"/>
    <property type="match status" value="15"/>
</dbReference>
<dbReference type="FunFam" id="3.30.160.60:FF:000250">
    <property type="entry name" value="zinc finger protein 197 isoform X1"/>
    <property type="match status" value="1"/>
</dbReference>
<keyword evidence="4" id="KW-0479">Metal-binding</keyword>
<dbReference type="Pfam" id="PF02023">
    <property type="entry name" value="SCAN"/>
    <property type="match status" value="1"/>
</dbReference>
<gene>
    <name evidence="18" type="primary">LOC106555606</name>
</gene>
<dbReference type="InterPro" id="IPR036236">
    <property type="entry name" value="Znf_C2H2_sf"/>
</dbReference>
<feature type="domain" description="C2H2-type" evidence="14">
    <location>
        <begin position="717"/>
        <end position="744"/>
    </location>
</feature>
<dbReference type="PROSITE" id="PS50805">
    <property type="entry name" value="KRAB"/>
    <property type="match status" value="2"/>
</dbReference>